<sequence>MLATLFRLRLFHLTLLLPIGFCTGPAAAQTELPPVVGTYAEMSTWSDPLEALGTLQADESVTLSATVTETIAELAFDDGEQVDAGQLLVRLEDAQARAELRAAEALRDERRNTLDRSRQMQDRNLAARAEVEDNQARLRQAEAEIARLQARLESFRISAPFAGRVGLRTLSPGTLVTPGTALVTLDKLDVMKLDFSVPEMFLSRLTPGLTLRATTPAYPDDVFRGEIATIGTRVDPSSHSIDIRAVLDNADLRLRPGMLMQVVIQQRQRDALVIPEAAIEPVGDRHFVMVIDSLDGETRLRQQRIDIGERRLGEVEVLDGLSPGELVVSHGLQSARDGLAVRLLGITDDETDIRQLLEADR</sequence>
<evidence type="ECO:0000259" key="7">
    <source>
        <dbReference type="Pfam" id="PF25954"/>
    </source>
</evidence>
<comment type="caution">
    <text evidence="9">The sequence shown here is derived from an EMBL/GenBank/DDBJ whole genome shotgun (WGS) entry which is preliminary data.</text>
</comment>
<protein>
    <submittedName>
        <fullName evidence="9">Efflux RND transporter periplasmic adaptor subunit</fullName>
    </submittedName>
</protein>
<dbReference type="PANTHER" id="PTHR30469:SF16">
    <property type="entry name" value="HAE1 FAMILY EFFLUX PUMP MFP COMPONENT"/>
    <property type="match status" value="1"/>
</dbReference>
<reference evidence="9" key="1">
    <citation type="submission" date="2021-11" db="EMBL/GenBank/DDBJ databases">
        <title>Halomonas sp., isolated from a coastal aquaculture zone in Dongshan Bay.</title>
        <authorList>
            <person name="Lin W."/>
        </authorList>
    </citation>
    <scope>NUCLEOTIDE SEQUENCE</scope>
    <source>
        <strain evidence="9">Yzlin-01</strain>
    </source>
</reference>
<keyword evidence="3" id="KW-0813">Transport</keyword>
<dbReference type="EMBL" id="JAJISC010000002">
    <property type="protein sequence ID" value="MCS2608943.1"/>
    <property type="molecule type" value="Genomic_DNA"/>
</dbReference>
<dbReference type="Gene3D" id="2.40.30.170">
    <property type="match status" value="1"/>
</dbReference>
<dbReference type="Gene3D" id="1.10.287.470">
    <property type="entry name" value="Helix hairpin bin"/>
    <property type="match status" value="1"/>
</dbReference>
<organism evidence="9 10">
    <name type="scientific">Halomonas dongshanensis</name>
    <dbReference type="NCBI Taxonomy" id="2890835"/>
    <lineage>
        <taxon>Bacteria</taxon>
        <taxon>Pseudomonadati</taxon>
        <taxon>Pseudomonadota</taxon>
        <taxon>Gammaproteobacteria</taxon>
        <taxon>Oceanospirillales</taxon>
        <taxon>Halomonadaceae</taxon>
        <taxon>Halomonas</taxon>
    </lineage>
</organism>
<evidence type="ECO:0000259" key="8">
    <source>
        <dbReference type="Pfam" id="PF25967"/>
    </source>
</evidence>
<evidence type="ECO:0000313" key="9">
    <source>
        <dbReference type="EMBL" id="MCS2608943.1"/>
    </source>
</evidence>
<name>A0ABT2EC61_9GAMM</name>
<dbReference type="PANTHER" id="PTHR30469">
    <property type="entry name" value="MULTIDRUG RESISTANCE PROTEIN MDTA"/>
    <property type="match status" value="1"/>
</dbReference>
<dbReference type="RefSeq" id="WP_259035447.1">
    <property type="nucleotide sequence ID" value="NZ_JAJISC010000002.1"/>
</dbReference>
<evidence type="ECO:0000256" key="5">
    <source>
        <dbReference type="SAM" id="SignalP"/>
    </source>
</evidence>
<keyword evidence="5" id="KW-0732">Signal</keyword>
<evidence type="ECO:0000256" key="1">
    <source>
        <dbReference type="ARBA" id="ARBA00004196"/>
    </source>
</evidence>
<dbReference type="InterPro" id="IPR006143">
    <property type="entry name" value="RND_pump_MFP"/>
</dbReference>
<feature type="signal peptide" evidence="5">
    <location>
        <begin position="1"/>
        <end position="28"/>
    </location>
</feature>
<accession>A0ABT2EC61</accession>
<comment type="similarity">
    <text evidence="2">Belongs to the membrane fusion protein (MFP) (TC 8.A.1) family.</text>
</comment>
<evidence type="ECO:0000256" key="2">
    <source>
        <dbReference type="ARBA" id="ARBA00009477"/>
    </source>
</evidence>
<feature type="domain" description="Multidrug resistance protein MdtA-like barrel-sandwich hybrid" evidence="6">
    <location>
        <begin position="60"/>
        <end position="181"/>
    </location>
</feature>
<dbReference type="InterPro" id="IPR058792">
    <property type="entry name" value="Beta-barrel_RND_2"/>
</dbReference>
<gene>
    <name evidence="9" type="ORF">LLY24_06360</name>
</gene>
<dbReference type="InterPro" id="IPR058627">
    <property type="entry name" value="MdtA-like_C"/>
</dbReference>
<keyword evidence="4" id="KW-0175">Coiled coil</keyword>
<evidence type="ECO:0000313" key="10">
    <source>
        <dbReference type="Proteomes" id="UP001165542"/>
    </source>
</evidence>
<evidence type="ECO:0000259" key="6">
    <source>
        <dbReference type="Pfam" id="PF25917"/>
    </source>
</evidence>
<comment type="subcellular location">
    <subcellularLocation>
        <location evidence="1">Cell envelope</location>
    </subcellularLocation>
</comment>
<feature type="chain" id="PRO_5046310667" evidence="5">
    <location>
        <begin position="29"/>
        <end position="361"/>
    </location>
</feature>
<evidence type="ECO:0000256" key="3">
    <source>
        <dbReference type="ARBA" id="ARBA00022448"/>
    </source>
</evidence>
<dbReference type="Gene3D" id="2.40.420.20">
    <property type="match status" value="1"/>
</dbReference>
<feature type="domain" description="Multidrug resistance protein MdtA-like C-terminal permuted SH3" evidence="8">
    <location>
        <begin position="270"/>
        <end position="333"/>
    </location>
</feature>
<dbReference type="Pfam" id="PF25917">
    <property type="entry name" value="BSH_RND"/>
    <property type="match status" value="1"/>
</dbReference>
<dbReference type="InterPro" id="IPR058625">
    <property type="entry name" value="MdtA-like_BSH"/>
</dbReference>
<dbReference type="Pfam" id="PF25967">
    <property type="entry name" value="RND-MFP_C"/>
    <property type="match status" value="1"/>
</dbReference>
<evidence type="ECO:0000256" key="4">
    <source>
        <dbReference type="SAM" id="Coils"/>
    </source>
</evidence>
<dbReference type="Gene3D" id="2.40.50.100">
    <property type="match status" value="1"/>
</dbReference>
<dbReference type="Proteomes" id="UP001165542">
    <property type="component" value="Unassembled WGS sequence"/>
</dbReference>
<feature type="coiled-coil region" evidence="4">
    <location>
        <begin position="88"/>
        <end position="158"/>
    </location>
</feature>
<feature type="domain" description="CusB-like beta-barrel" evidence="7">
    <location>
        <begin position="193"/>
        <end position="266"/>
    </location>
</feature>
<dbReference type="SUPFAM" id="SSF111369">
    <property type="entry name" value="HlyD-like secretion proteins"/>
    <property type="match status" value="1"/>
</dbReference>
<keyword evidence="10" id="KW-1185">Reference proteome</keyword>
<proteinExistence type="inferred from homology"/>
<dbReference type="Pfam" id="PF25954">
    <property type="entry name" value="Beta-barrel_RND_2"/>
    <property type="match status" value="1"/>
</dbReference>
<dbReference type="NCBIfam" id="TIGR01730">
    <property type="entry name" value="RND_mfp"/>
    <property type="match status" value="1"/>
</dbReference>